<evidence type="ECO:0000313" key="3">
    <source>
        <dbReference type="Proteomes" id="UP000549457"/>
    </source>
</evidence>
<accession>A0A840SMP0</accession>
<organism evidence="2 3">
    <name type="scientific">Amaricoccus macauensis</name>
    <dbReference type="NCBI Taxonomy" id="57001"/>
    <lineage>
        <taxon>Bacteria</taxon>
        <taxon>Pseudomonadati</taxon>
        <taxon>Pseudomonadota</taxon>
        <taxon>Alphaproteobacteria</taxon>
        <taxon>Rhodobacterales</taxon>
        <taxon>Paracoccaceae</taxon>
        <taxon>Amaricoccus</taxon>
    </lineage>
</organism>
<feature type="region of interest" description="Disordered" evidence="1">
    <location>
        <begin position="130"/>
        <end position="168"/>
    </location>
</feature>
<keyword evidence="3" id="KW-1185">Reference proteome</keyword>
<feature type="compositionally biased region" description="Low complexity" evidence="1">
    <location>
        <begin position="138"/>
        <end position="149"/>
    </location>
</feature>
<dbReference type="AlphaFoldDB" id="A0A840SMP0"/>
<evidence type="ECO:0000313" key="2">
    <source>
        <dbReference type="EMBL" id="MBB5220601.1"/>
    </source>
</evidence>
<gene>
    <name evidence="2" type="ORF">HNP73_000522</name>
</gene>
<reference evidence="2 3" key="1">
    <citation type="submission" date="2020-08" db="EMBL/GenBank/DDBJ databases">
        <title>Genomic Encyclopedia of Type Strains, Phase IV (KMG-IV): sequencing the most valuable type-strain genomes for metagenomic binning, comparative biology and taxonomic classification.</title>
        <authorList>
            <person name="Goeker M."/>
        </authorList>
    </citation>
    <scope>NUCLEOTIDE SEQUENCE [LARGE SCALE GENOMIC DNA]</scope>
    <source>
        <strain evidence="2 3">DSM 101730</strain>
    </source>
</reference>
<sequence length="168" mass="16590">MSSLMWPPQVISADARGLSGGGAADSTGFSGHLNVCTAMRLTFLAAGLAILALGGCEVPRGAVSPISQRAAQAPAPALIETARFDAALASAEPDTRRLEADRDALAARAAALQARAAELAVPVMPTDERARLEAGVTSPPVVSDPDPAGGASGPAPGGTPASSPGGTR</sequence>
<dbReference type="EMBL" id="JACHFM010000001">
    <property type="protein sequence ID" value="MBB5220601.1"/>
    <property type="molecule type" value="Genomic_DNA"/>
</dbReference>
<protein>
    <submittedName>
        <fullName evidence="2">Uncharacterized protein</fullName>
    </submittedName>
</protein>
<name>A0A840SMP0_9RHOB</name>
<dbReference type="RefSeq" id="WP_184146819.1">
    <property type="nucleotide sequence ID" value="NZ_JACHFM010000001.1"/>
</dbReference>
<feature type="compositionally biased region" description="Low complexity" evidence="1">
    <location>
        <begin position="158"/>
        <end position="168"/>
    </location>
</feature>
<comment type="caution">
    <text evidence="2">The sequence shown here is derived from an EMBL/GenBank/DDBJ whole genome shotgun (WGS) entry which is preliminary data.</text>
</comment>
<dbReference type="Proteomes" id="UP000549457">
    <property type="component" value="Unassembled WGS sequence"/>
</dbReference>
<evidence type="ECO:0000256" key="1">
    <source>
        <dbReference type="SAM" id="MobiDB-lite"/>
    </source>
</evidence>
<proteinExistence type="predicted"/>